<reference evidence="5" key="1">
    <citation type="submission" date="2021-02" db="EMBL/GenBank/DDBJ databases">
        <authorList>
            <person name="Nowell W R."/>
        </authorList>
    </citation>
    <scope>NUCLEOTIDE SEQUENCE</scope>
    <source>
        <strain evidence="5">Ploen Becks lab</strain>
    </source>
</reference>
<dbReference type="GO" id="GO:0008270">
    <property type="term" value="F:zinc ion binding"/>
    <property type="evidence" value="ECO:0007669"/>
    <property type="project" value="UniProtKB-KW"/>
</dbReference>
<evidence type="ECO:0000256" key="2">
    <source>
        <dbReference type="ARBA" id="ARBA00022771"/>
    </source>
</evidence>
<sequence>MEETYNQIVFVKSNYGIEEKTKKKSSHPILVYQNHHYWFREKNVKSNSRRFCCRFKDEKKCSASITISNVDNLIIRQPGDHSHKEDRIALYNEAQANLTKQISDRAIAAHFP</sequence>
<protein>
    <recommendedName>
        <fullName evidence="4">FLYWCH-type domain-containing protein</fullName>
    </recommendedName>
</protein>
<dbReference type="Pfam" id="PF04500">
    <property type="entry name" value="FLYWCH"/>
    <property type="match status" value="1"/>
</dbReference>
<dbReference type="Proteomes" id="UP000663879">
    <property type="component" value="Unassembled WGS sequence"/>
</dbReference>
<evidence type="ECO:0000256" key="3">
    <source>
        <dbReference type="ARBA" id="ARBA00022833"/>
    </source>
</evidence>
<keyword evidence="3" id="KW-0862">Zinc</keyword>
<dbReference type="InterPro" id="IPR007588">
    <property type="entry name" value="Znf_FLYWCH"/>
</dbReference>
<evidence type="ECO:0000256" key="1">
    <source>
        <dbReference type="ARBA" id="ARBA00022723"/>
    </source>
</evidence>
<keyword evidence="1" id="KW-0479">Metal-binding</keyword>
<proteinExistence type="predicted"/>
<dbReference type="EMBL" id="CAJNOC010007771">
    <property type="protein sequence ID" value="CAF1104755.1"/>
    <property type="molecule type" value="Genomic_DNA"/>
</dbReference>
<feature type="domain" description="FLYWCH-type" evidence="4">
    <location>
        <begin position="23"/>
        <end position="83"/>
    </location>
</feature>
<evidence type="ECO:0000313" key="6">
    <source>
        <dbReference type="Proteomes" id="UP000663879"/>
    </source>
</evidence>
<name>A0A814PGN5_9BILA</name>
<comment type="caution">
    <text evidence="5">The sequence shown here is derived from an EMBL/GenBank/DDBJ whole genome shotgun (WGS) entry which is preliminary data.</text>
</comment>
<evidence type="ECO:0000313" key="5">
    <source>
        <dbReference type="EMBL" id="CAF1104755.1"/>
    </source>
</evidence>
<dbReference type="Gene3D" id="2.20.25.240">
    <property type="match status" value="1"/>
</dbReference>
<gene>
    <name evidence="5" type="ORF">OXX778_LOCUS21330</name>
</gene>
<dbReference type="AlphaFoldDB" id="A0A814PGN5"/>
<evidence type="ECO:0000259" key="4">
    <source>
        <dbReference type="Pfam" id="PF04500"/>
    </source>
</evidence>
<keyword evidence="2" id="KW-0863">Zinc-finger</keyword>
<accession>A0A814PGN5</accession>
<organism evidence="5 6">
    <name type="scientific">Brachionus calyciflorus</name>
    <dbReference type="NCBI Taxonomy" id="104777"/>
    <lineage>
        <taxon>Eukaryota</taxon>
        <taxon>Metazoa</taxon>
        <taxon>Spiralia</taxon>
        <taxon>Gnathifera</taxon>
        <taxon>Rotifera</taxon>
        <taxon>Eurotatoria</taxon>
        <taxon>Monogononta</taxon>
        <taxon>Pseudotrocha</taxon>
        <taxon>Ploima</taxon>
        <taxon>Brachionidae</taxon>
        <taxon>Brachionus</taxon>
    </lineage>
</organism>
<keyword evidence="6" id="KW-1185">Reference proteome</keyword>